<comment type="caution">
    <text evidence="1">The sequence shown here is derived from an EMBL/GenBank/DDBJ whole genome shotgun (WGS) entry which is preliminary data.</text>
</comment>
<name>A0ABV0SE54_9TELE</name>
<dbReference type="Proteomes" id="UP001434883">
    <property type="component" value="Unassembled WGS sequence"/>
</dbReference>
<protein>
    <submittedName>
        <fullName evidence="1">Xenotropic and polytropic retrovirus receptor 1</fullName>
    </submittedName>
</protein>
<keyword evidence="1" id="KW-0675">Receptor</keyword>
<feature type="non-terminal residue" evidence="1">
    <location>
        <position position="1"/>
    </location>
</feature>
<gene>
    <name evidence="1" type="primary">XPR1_2</name>
    <name evidence="1" type="ORF">XENOCAPTIV_008729</name>
</gene>
<reference evidence="1 2" key="1">
    <citation type="submission" date="2021-06" db="EMBL/GenBank/DDBJ databases">
        <authorList>
            <person name="Palmer J.M."/>
        </authorList>
    </citation>
    <scope>NUCLEOTIDE SEQUENCE [LARGE SCALE GENOMIC DNA]</scope>
    <source>
        <strain evidence="1 2">XC_2019</strain>
        <tissue evidence="1">Muscle</tissue>
    </source>
</reference>
<proteinExistence type="predicted"/>
<dbReference type="EMBL" id="JAHRIN010077651">
    <property type="protein sequence ID" value="MEQ2218838.1"/>
    <property type="molecule type" value="Genomic_DNA"/>
</dbReference>
<organism evidence="1 2">
    <name type="scientific">Xenoophorus captivus</name>
    <dbReference type="NCBI Taxonomy" id="1517983"/>
    <lineage>
        <taxon>Eukaryota</taxon>
        <taxon>Metazoa</taxon>
        <taxon>Chordata</taxon>
        <taxon>Craniata</taxon>
        <taxon>Vertebrata</taxon>
        <taxon>Euteleostomi</taxon>
        <taxon>Actinopterygii</taxon>
        <taxon>Neopterygii</taxon>
        <taxon>Teleostei</taxon>
        <taxon>Neoteleostei</taxon>
        <taxon>Acanthomorphata</taxon>
        <taxon>Ovalentaria</taxon>
        <taxon>Atherinomorphae</taxon>
        <taxon>Cyprinodontiformes</taxon>
        <taxon>Goodeidae</taxon>
        <taxon>Xenoophorus</taxon>
    </lineage>
</organism>
<keyword evidence="2" id="KW-1185">Reference proteome</keyword>
<evidence type="ECO:0000313" key="2">
    <source>
        <dbReference type="Proteomes" id="UP001434883"/>
    </source>
</evidence>
<sequence>LVDFYNKEVLSKTTSVMYYNAEFSCIYSGASLSLGHLVSSKSPPEKLAEAQRRFATLQNELQSSLDAQRESSASGLGLRRRKTVFALSQKERCKHRNIKDLQLAFSEFYLSLILLQNYQVENNTQIMY</sequence>
<accession>A0ABV0SE54</accession>
<evidence type="ECO:0000313" key="1">
    <source>
        <dbReference type="EMBL" id="MEQ2218838.1"/>
    </source>
</evidence>